<keyword evidence="8" id="KW-1185">Reference proteome</keyword>
<keyword evidence="4 6" id="KW-1133">Transmembrane helix</keyword>
<comment type="subcellular location">
    <subcellularLocation>
        <location evidence="1">Membrane</location>
    </subcellularLocation>
</comment>
<dbReference type="InterPro" id="IPR044890">
    <property type="entry name" value="TMEM14_sf"/>
</dbReference>
<reference evidence="7 8" key="1">
    <citation type="submission" date="2015-06" db="EMBL/GenBank/DDBJ databases">
        <title>Survival trade-offs in plant roots during colonization by closely related pathogenic and mutualistic fungi.</title>
        <authorList>
            <person name="Hacquard S."/>
            <person name="Kracher B."/>
            <person name="Hiruma K."/>
            <person name="Weinman A."/>
            <person name="Muench P."/>
            <person name="Garrido Oter R."/>
            <person name="Ver Loren van Themaat E."/>
            <person name="Dallerey J.-F."/>
            <person name="Damm U."/>
            <person name="Henrissat B."/>
            <person name="Lespinet O."/>
            <person name="Thon M."/>
            <person name="Kemen E."/>
            <person name="McHardy A.C."/>
            <person name="Schulze-Lefert P."/>
            <person name="O'Connell R.J."/>
        </authorList>
    </citation>
    <scope>NUCLEOTIDE SEQUENCE [LARGE SCALE GENOMIC DNA]</scope>
    <source>
        <strain evidence="7 8">0861</strain>
    </source>
</reference>
<protein>
    <submittedName>
        <fullName evidence="7">Transmembrane protein 14</fullName>
    </submittedName>
</protein>
<evidence type="ECO:0000256" key="1">
    <source>
        <dbReference type="ARBA" id="ARBA00004370"/>
    </source>
</evidence>
<dbReference type="Pfam" id="PF03647">
    <property type="entry name" value="Tmemb_14"/>
    <property type="match status" value="1"/>
</dbReference>
<evidence type="ECO:0000313" key="7">
    <source>
        <dbReference type="EMBL" id="KZL64438.1"/>
    </source>
</evidence>
<dbReference type="AlphaFoldDB" id="A0A166M9E5"/>
<comment type="similarity">
    <text evidence="2">Belongs to the TMEM14 family.</text>
</comment>
<evidence type="ECO:0000313" key="8">
    <source>
        <dbReference type="Proteomes" id="UP000076552"/>
    </source>
</evidence>
<evidence type="ECO:0000256" key="5">
    <source>
        <dbReference type="ARBA" id="ARBA00023136"/>
    </source>
</evidence>
<dbReference type="Proteomes" id="UP000076552">
    <property type="component" value="Unassembled WGS sequence"/>
</dbReference>
<keyword evidence="5 6" id="KW-0472">Membrane</keyword>
<evidence type="ECO:0000256" key="4">
    <source>
        <dbReference type="ARBA" id="ARBA00022989"/>
    </source>
</evidence>
<gene>
    <name evidence="7" type="ORF">CT0861_01459</name>
</gene>
<keyword evidence="3 6" id="KW-0812">Transmembrane</keyword>
<comment type="caution">
    <text evidence="7">The sequence shown here is derived from an EMBL/GenBank/DDBJ whole genome shotgun (WGS) entry which is preliminary data.</text>
</comment>
<dbReference type="PANTHER" id="PTHR12668:SF53">
    <property type="entry name" value="TMEM14 PROTEIN HOMOLOG YJR085C"/>
    <property type="match status" value="1"/>
</dbReference>
<organism evidence="7 8">
    <name type="scientific">Colletotrichum tofieldiae</name>
    <dbReference type="NCBI Taxonomy" id="708197"/>
    <lineage>
        <taxon>Eukaryota</taxon>
        <taxon>Fungi</taxon>
        <taxon>Dikarya</taxon>
        <taxon>Ascomycota</taxon>
        <taxon>Pezizomycotina</taxon>
        <taxon>Sordariomycetes</taxon>
        <taxon>Hypocreomycetidae</taxon>
        <taxon>Glomerellales</taxon>
        <taxon>Glomerellaceae</taxon>
        <taxon>Colletotrichum</taxon>
        <taxon>Colletotrichum spaethianum species complex</taxon>
    </lineage>
</organism>
<accession>A0A166M9E5</accession>
<proteinExistence type="inferred from homology"/>
<dbReference type="Gene3D" id="1.10.10.1740">
    <property type="entry name" value="Transmembrane protein 14-like"/>
    <property type="match status" value="1"/>
</dbReference>
<dbReference type="GO" id="GO:0016020">
    <property type="term" value="C:membrane"/>
    <property type="evidence" value="ECO:0007669"/>
    <property type="project" value="UniProtKB-SubCell"/>
</dbReference>
<dbReference type="InterPro" id="IPR005349">
    <property type="entry name" value="TMEM14"/>
</dbReference>
<sequence length="108" mass="11250">MAEHPAFTLAGLLAGGGTFGYVRTGSKPSLIAGLTLGLSFATAGYLLKKNRDYGAELALGSSAVLLAAGSQRLVATQAESRPAIGLTVAGALSTYYYQKKFREFRFGV</sequence>
<name>A0A166M9E5_9PEZI</name>
<evidence type="ECO:0000256" key="2">
    <source>
        <dbReference type="ARBA" id="ARBA00007590"/>
    </source>
</evidence>
<evidence type="ECO:0000256" key="6">
    <source>
        <dbReference type="SAM" id="Phobius"/>
    </source>
</evidence>
<dbReference type="PANTHER" id="PTHR12668">
    <property type="entry name" value="TRANSMEMBRANE PROTEIN 14, 15"/>
    <property type="match status" value="1"/>
</dbReference>
<dbReference type="EMBL" id="LFIV01000284">
    <property type="protein sequence ID" value="KZL64438.1"/>
    <property type="molecule type" value="Genomic_DNA"/>
</dbReference>
<feature type="transmembrane region" description="Helical" evidence="6">
    <location>
        <begin position="30"/>
        <end position="47"/>
    </location>
</feature>
<evidence type="ECO:0000256" key="3">
    <source>
        <dbReference type="ARBA" id="ARBA00022692"/>
    </source>
</evidence>